<dbReference type="SUPFAM" id="SSF52540">
    <property type="entry name" value="P-loop containing nucleoside triphosphate hydrolases"/>
    <property type="match status" value="1"/>
</dbReference>
<evidence type="ECO:0000259" key="24">
    <source>
        <dbReference type="PROSITE" id="PS50142"/>
    </source>
</evidence>
<dbReference type="InterPro" id="IPR048513">
    <property type="entry name" value="Dicer_PBD"/>
</dbReference>
<dbReference type="GO" id="GO:0005634">
    <property type="term" value="C:nucleus"/>
    <property type="evidence" value="ECO:0007669"/>
    <property type="project" value="TreeGrafter"/>
</dbReference>
<dbReference type="FunFam" id="3.30.160.380:FF:000001">
    <property type="entry name" value="Endoribonuclease dicer-like 1"/>
    <property type="match status" value="1"/>
</dbReference>
<evidence type="ECO:0000256" key="7">
    <source>
        <dbReference type="ARBA" id="ARBA00022553"/>
    </source>
</evidence>
<dbReference type="GO" id="GO:0005524">
    <property type="term" value="F:ATP binding"/>
    <property type="evidence" value="ECO:0007669"/>
    <property type="project" value="UniProtKB-KW"/>
</dbReference>
<evidence type="ECO:0000256" key="20">
    <source>
        <dbReference type="ARBA" id="ARBA00035116"/>
    </source>
</evidence>
<dbReference type="HAMAP" id="MF_00104">
    <property type="entry name" value="RNase_III"/>
    <property type="match status" value="1"/>
</dbReference>
<comment type="caution">
    <text evidence="28">The sequence shown here is derived from an EMBL/GenBank/DDBJ whole genome shotgun (WGS) entry which is preliminary data.</text>
</comment>
<keyword evidence="12" id="KW-0255">Endonuclease</keyword>
<evidence type="ECO:0000256" key="21">
    <source>
        <dbReference type="PROSITE-ProRule" id="PRU00657"/>
    </source>
</evidence>
<dbReference type="InterPro" id="IPR005034">
    <property type="entry name" value="Dicer_dimerisation"/>
</dbReference>
<comment type="catalytic activity">
    <reaction evidence="1">
        <text>Endonucleolytic cleavage to 5'-phosphomonoester.</text>
        <dbReference type="EC" id="3.1.26.3"/>
    </reaction>
</comment>
<evidence type="ECO:0000256" key="10">
    <source>
        <dbReference type="ARBA" id="ARBA00022737"/>
    </source>
</evidence>
<dbReference type="PROSITE" id="PS50142">
    <property type="entry name" value="RNASE_3_2"/>
    <property type="match status" value="2"/>
</dbReference>
<dbReference type="InterPro" id="IPR036085">
    <property type="entry name" value="PAZ_dom_sf"/>
</dbReference>
<dbReference type="Pfam" id="PF20932">
    <property type="entry name" value="Dicer_dsRBD"/>
    <property type="match status" value="1"/>
</dbReference>
<evidence type="ECO:0000256" key="13">
    <source>
        <dbReference type="ARBA" id="ARBA00022801"/>
    </source>
</evidence>
<feature type="compositionally biased region" description="Polar residues" evidence="22">
    <location>
        <begin position="822"/>
        <end position="859"/>
    </location>
</feature>
<evidence type="ECO:0000256" key="6">
    <source>
        <dbReference type="ARBA" id="ARBA00022490"/>
    </source>
</evidence>
<dbReference type="GO" id="GO:0006309">
    <property type="term" value="P:apoptotic DNA fragmentation"/>
    <property type="evidence" value="ECO:0007669"/>
    <property type="project" value="TreeGrafter"/>
</dbReference>
<evidence type="ECO:0000256" key="11">
    <source>
        <dbReference type="ARBA" id="ARBA00022741"/>
    </source>
</evidence>
<feature type="compositionally biased region" description="Basic and acidic residues" evidence="22">
    <location>
        <begin position="790"/>
        <end position="821"/>
    </location>
</feature>
<organism evidence="28 29">
    <name type="scientific">Portunus trituberculatus</name>
    <name type="common">Swimming crab</name>
    <name type="synonym">Neptunus trituberculatus</name>
    <dbReference type="NCBI Taxonomy" id="210409"/>
    <lineage>
        <taxon>Eukaryota</taxon>
        <taxon>Metazoa</taxon>
        <taxon>Ecdysozoa</taxon>
        <taxon>Arthropoda</taxon>
        <taxon>Crustacea</taxon>
        <taxon>Multicrustacea</taxon>
        <taxon>Malacostraca</taxon>
        <taxon>Eumalacostraca</taxon>
        <taxon>Eucarida</taxon>
        <taxon>Decapoda</taxon>
        <taxon>Pleocyemata</taxon>
        <taxon>Brachyura</taxon>
        <taxon>Eubrachyura</taxon>
        <taxon>Portunoidea</taxon>
        <taxon>Portunidae</taxon>
        <taxon>Portuninae</taxon>
        <taxon>Portunus</taxon>
    </lineage>
</organism>
<evidence type="ECO:0000256" key="8">
    <source>
        <dbReference type="ARBA" id="ARBA00022722"/>
    </source>
</evidence>
<feature type="compositionally biased region" description="Polar residues" evidence="22">
    <location>
        <begin position="874"/>
        <end position="905"/>
    </location>
</feature>
<keyword evidence="11" id="KW-0547">Nucleotide-binding</keyword>
<dbReference type="PROSITE" id="PS50821">
    <property type="entry name" value="PAZ"/>
    <property type="match status" value="1"/>
</dbReference>
<dbReference type="PROSITE" id="PS51327">
    <property type="entry name" value="DICER_DSRBF"/>
    <property type="match status" value="1"/>
</dbReference>
<dbReference type="InterPro" id="IPR027417">
    <property type="entry name" value="P-loop_NTPase"/>
</dbReference>
<dbReference type="Gene3D" id="2.170.260.10">
    <property type="entry name" value="paz domain"/>
    <property type="match status" value="1"/>
</dbReference>
<dbReference type="EC" id="3.1.26.3" evidence="5"/>
<dbReference type="PROSITE" id="PS51194">
    <property type="entry name" value="HELICASE_CTER"/>
    <property type="match status" value="1"/>
</dbReference>
<dbReference type="GO" id="GO:0031054">
    <property type="term" value="P:pre-miRNA processing"/>
    <property type="evidence" value="ECO:0007669"/>
    <property type="project" value="InterPro"/>
</dbReference>
<dbReference type="GO" id="GO:0004525">
    <property type="term" value="F:ribonuclease III activity"/>
    <property type="evidence" value="ECO:0007669"/>
    <property type="project" value="UniProtKB-EC"/>
</dbReference>
<proteinExistence type="inferred from homology"/>
<dbReference type="Pfam" id="PF20930">
    <property type="entry name" value="Dicer_PBD"/>
    <property type="match status" value="1"/>
</dbReference>
<evidence type="ECO:0000256" key="2">
    <source>
        <dbReference type="ARBA" id="ARBA00001936"/>
    </source>
</evidence>
<feature type="domain" description="PAZ" evidence="25">
    <location>
        <begin position="1414"/>
        <end position="1563"/>
    </location>
</feature>
<dbReference type="Gene3D" id="3.30.160.380">
    <property type="entry name" value="Dicer dimerisation domain"/>
    <property type="match status" value="1"/>
</dbReference>
<dbReference type="Pfam" id="PF03368">
    <property type="entry name" value="Dicer_dimer"/>
    <property type="match status" value="1"/>
</dbReference>
<dbReference type="GO" id="GO:0030422">
    <property type="term" value="P:siRNA processing"/>
    <property type="evidence" value="ECO:0007669"/>
    <property type="project" value="InterPro"/>
</dbReference>
<dbReference type="InterPro" id="IPR011907">
    <property type="entry name" value="RNase_III"/>
</dbReference>
<dbReference type="PANTHER" id="PTHR14950">
    <property type="entry name" value="DICER-RELATED"/>
    <property type="match status" value="1"/>
</dbReference>
<feature type="domain" description="Helicase C-terminal" evidence="26">
    <location>
        <begin position="959"/>
        <end position="1124"/>
    </location>
</feature>
<evidence type="ECO:0000256" key="22">
    <source>
        <dbReference type="SAM" id="MobiDB-lite"/>
    </source>
</evidence>
<dbReference type="CDD" id="cd10843">
    <property type="entry name" value="DSRM_DICER"/>
    <property type="match status" value="1"/>
</dbReference>
<evidence type="ECO:0000259" key="27">
    <source>
        <dbReference type="PROSITE" id="PS51327"/>
    </source>
</evidence>
<dbReference type="SUPFAM" id="SSF54768">
    <property type="entry name" value="dsRNA-binding domain-like"/>
    <property type="match status" value="1"/>
</dbReference>
<dbReference type="SUPFAM" id="SSF69065">
    <property type="entry name" value="RNase III domain-like"/>
    <property type="match status" value="2"/>
</dbReference>
<feature type="domain" description="Dicer dsRNA-binding fold" evidence="27">
    <location>
        <begin position="1149"/>
        <end position="1244"/>
    </location>
</feature>
<feature type="region of interest" description="Disordered" evidence="22">
    <location>
        <begin position="1629"/>
        <end position="1700"/>
    </location>
</feature>
<evidence type="ECO:0000259" key="25">
    <source>
        <dbReference type="PROSITE" id="PS50821"/>
    </source>
</evidence>
<dbReference type="GO" id="GO:0004386">
    <property type="term" value="F:helicase activity"/>
    <property type="evidence" value="ECO:0007669"/>
    <property type="project" value="UniProtKB-KW"/>
</dbReference>
<keyword evidence="6" id="KW-0963">Cytoplasm</keyword>
<dbReference type="InterPro" id="IPR038248">
    <property type="entry name" value="Dicer_dimer_sf"/>
</dbReference>
<evidence type="ECO:0000256" key="19">
    <source>
        <dbReference type="ARBA" id="ARBA00023211"/>
    </source>
</evidence>
<dbReference type="PROSITE" id="PS00517">
    <property type="entry name" value="RNASE_3_1"/>
    <property type="match status" value="1"/>
</dbReference>
<keyword evidence="18" id="KW-0943">RNA-mediated gene silencing</keyword>
<gene>
    <name evidence="28" type="primary">dcr-1_1</name>
    <name evidence="28" type="ORF">E2C01_000706</name>
</gene>
<evidence type="ECO:0000256" key="9">
    <source>
        <dbReference type="ARBA" id="ARBA00022723"/>
    </source>
</evidence>
<accession>A0A5B7CFT4</accession>
<dbReference type="Pfam" id="PF02170">
    <property type="entry name" value="PAZ"/>
    <property type="match status" value="1"/>
</dbReference>
<dbReference type="GO" id="GO:0004530">
    <property type="term" value="F:deoxyribonuclease I activity"/>
    <property type="evidence" value="ECO:0007669"/>
    <property type="project" value="TreeGrafter"/>
</dbReference>
<dbReference type="CDD" id="cd15903">
    <property type="entry name" value="Dicer_PBD"/>
    <property type="match status" value="1"/>
</dbReference>
<feature type="domain" description="DRBM" evidence="23">
    <location>
        <begin position="2473"/>
        <end position="2510"/>
    </location>
</feature>
<evidence type="ECO:0000256" key="18">
    <source>
        <dbReference type="ARBA" id="ARBA00023158"/>
    </source>
</evidence>
<feature type="region of interest" description="Disordered" evidence="22">
    <location>
        <begin position="421"/>
        <end position="465"/>
    </location>
</feature>
<dbReference type="GO" id="GO:0005737">
    <property type="term" value="C:cytoplasm"/>
    <property type="evidence" value="ECO:0007669"/>
    <property type="project" value="UniProtKB-SubCell"/>
</dbReference>
<keyword evidence="19" id="KW-0464">Manganese</keyword>
<dbReference type="Gene3D" id="3.40.50.300">
    <property type="entry name" value="P-loop containing nucleotide triphosphate hydrolases"/>
    <property type="match status" value="2"/>
</dbReference>
<dbReference type="PROSITE" id="PS50137">
    <property type="entry name" value="DS_RBD"/>
    <property type="match status" value="1"/>
</dbReference>
<keyword evidence="29" id="KW-1185">Reference proteome</keyword>
<comment type="subcellular location">
    <subcellularLocation>
        <location evidence="4">Cytoplasm</location>
    </subcellularLocation>
</comment>
<dbReference type="FunFam" id="2.170.260.10:FF:000002">
    <property type="entry name" value="Putative Endoribonuclease Dicer"/>
    <property type="match status" value="1"/>
</dbReference>
<evidence type="ECO:0000256" key="5">
    <source>
        <dbReference type="ARBA" id="ARBA00012177"/>
    </source>
</evidence>
<evidence type="ECO:0000256" key="3">
    <source>
        <dbReference type="ARBA" id="ARBA00001946"/>
    </source>
</evidence>
<feature type="compositionally biased region" description="Polar residues" evidence="22">
    <location>
        <begin position="715"/>
        <end position="730"/>
    </location>
</feature>
<keyword evidence="14" id="KW-0347">Helicase</keyword>
<name>A0A5B7CFT4_PORTR</name>
<dbReference type="SMART" id="SM00490">
    <property type="entry name" value="HELICc"/>
    <property type="match status" value="1"/>
</dbReference>
<comment type="similarity">
    <text evidence="20">Belongs to the helicase family. Dicer subfamily.</text>
</comment>
<feature type="region of interest" description="Disordered" evidence="22">
    <location>
        <begin position="935"/>
        <end position="959"/>
    </location>
</feature>
<keyword evidence="8" id="KW-0540">Nuclease</keyword>
<feature type="compositionally biased region" description="Basic and acidic residues" evidence="22">
    <location>
        <begin position="863"/>
        <end position="873"/>
    </location>
</feature>
<dbReference type="InterPro" id="IPR003100">
    <property type="entry name" value="PAZ_dom"/>
</dbReference>
<feature type="domain" description="RNase III" evidence="24">
    <location>
        <begin position="2263"/>
        <end position="2420"/>
    </location>
</feature>
<dbReference type="GO" id="GO:0006364">
    <property type="term" value="P:rRNA processing"/>
    <property type="evidence" value="ECO:0007669"/>
    <property type="project" value="InterPro"/>
</dbReference>
<dbReference type="SUPFAM" id="SSF101690">
    <property type="entry name" value="PAZ domain"/>
    <property type="match status" value="1"/>
</dbReference>
<evidence type="ECO:0000259" key="23">
    <source>
        <dbReference type="PROSITE" id="PS50137"/>
    </source>
</evidence>
<feature type="compositionally biased region" description="Basic and acidic residues" evidence="22">
    <location>
        <begin position="947"/>
        <end position="959"/>
    </location>
</feature>
<feature type="domain" description="RNase III" evidence="24">
    <location>
        <begin position="1985"/>
        <end position="2199"/>
    </location>
</feature>
<feature type="region of interest" description="Disordered" evidence="22">
    <location>
        <begin position="785"/>
        <end position="916"/>
    </location>
</feature>
<evidence type="ECO:0000259" key="26">
    <source>
        <dbReference type="PROSITE" id="PS51194"/>
    </source>
</evidence>
<dbReference type="InterPro" id="IPR014720">
    <property type="entry name" value="dsRBD_dom"/>
</dbReference>
<dbReference type="SMART" id="SM00949">
    <property type="entry name" value="PAZ"/>
    <property type="match status" value="1"/>
</dbReference>
<keyword evidence="7" id="KW-0597">Phosphoprotein</keyword>
<protein>
    <recommendedName>
        <fullName evidence="5">ribonuclease III</fullName>
        <ecNumber evidence="5">3.1.26.3</ecNumber>
    </recommendedName>
</protein>
<keyword evidence="13" id="KW-0378">Hydrolase</keyword>
<feature type="region of interest" description="Disordered" evidence="22">
    <location>
        <begin position="1743"/>
        <end position="1765"/>
    </location>
</feature>
<dbReference type="EMBL" id="VSRR010000018">
    <property type="protein sequence ID" value="MPC08130.1"/>
    <property type="molecule type" value="Genomic_DNA"/>
</dbReference>
<feature type="region of interest" description="Disordered" evidence="22">
    <location>
        <begin position="697"/>
        <end position="732"/>
    </location>
</feature>
<dbReference type="GO" id="GO:0070578">
    <property type="term" value="C:RISC-loading complex"/>
    <property type="evidence" value="ECO:0007669"/>
    <property type="project" value="TreeGrafter"/>
</dbReference>
<keyword evidence="15" id="KW-0067">ATP-binding</keyword>
<dbReference type="SMART" id="SM00358">
    <property type="entry name" value="DSRM"/>
    <property type="match status" value="1"/>
</dbReference>
<comment type="cofactor">
    <cofactor evidence="3">
        <name>Mg(2+)</name>
        <dbReference type="ChEBI" id="CHEBI:18420"/>
    </cofactor>
</comment>
<dbReference type="InterPro" id="IPR000999">
    <property type="entry name" value="RNase_III_dom"/>
</dbReference>
<dbReference type="CDD" id="cd02843">
    <property type="entry name" value="PAZ_dicer_like"/>
    <property type="match status" value="1"/>
</dbReference>
<dbReference type="Pfam" id="PF20931">
    <property type="entry name" value="Dicer_platform"/>
    <property type="match status" value="1"/>
</dbReference>
<sequence length="2519" mass="280432">MNRVQPENVHSTIFTQREYQVELVDACLRENTMTVLASRSTRTFLITMVTREMAHLTRSGRQRTLITGWSGPGLVRVGEAIQQNTNLAVTTYTALDQVDNWPASRWGQSFREAQVLIMTIEVLERGMMADVLPLDMLNLLVITDAHRMATCPTVHKILSSCGGCRILGMTSPVLSHACSPPQLESFLNHIQQASSCRVDTASEIVTVLRYVNKPLEKIVMCRDPSQEERSEVEIEVRQLVDQAMNFLGEHRYDLVEVYGPEYQEFCDGLPDPNTEPRQILLDFLDVLNNLGLWCADRAALYALVEVEKLKKKTAYDRHYLLLCMIFTVMARIRAVVEQAFDKYSELDQILKFSTPKVLRLVEVLRQVRPLNFVDPRKRRDKTENTESLKGVTQVEGSETLAIEATADPEHSEVSVVLSITEGAASPEDSHTDCKEQDDNEEKEKKTPEDSLCLSGSSQIGKEEEVSTAKNCVNDAEQISHEGSEIGTKSDIEMLDQIVHKTVNKESLCNGCAFEEDSCLPNIMDLASPSKPSSKQSKKCANTEAPKAVSECQANGWSSQDVSLDMCDCSGKSEKGVNSKEKSVNCQHSVAGECLHNGEVEEECQEPSKVQIHPDVTQNCCNISESVVTKKAGDGSTLEEDLCRLSLRESSFRTGCELENPINCDVSNGTTSAKSHLHDAAKVHNSISAPLCNGYQSGSEESLPSLRTSEGCPDNKLSNHNNQKESVSSVQGEKEYCLEQTHSVQSNLCDEEVQPDERVPFTSAHSTTSQPASKVADFPATLSEVTTAHSEAAEDTRGHTEATRVATHHKEANEATTDHNEASEATTDPNDASEATTDPNDASEATTDPNEASEATTDPTESCEAPKDTSKDNEATTSPAEVNESTGSPTEANEAKPQTATSTSGEPSKDADNTVSPAPAVSSEAAAMADTLALLLPGGGGGKGGRKRRDEVKEKVKVHNPDDPDSVCGLIFVHHRNIAKIIYRLLKELSDIGGDFAWIFPQYTVEARENVKDDPRAAEAEHKKQEEVLRRFRHHECNVLVSTRVLEEGIDVPQCNLVLRFDPPLDYRSYVHSCGRARGQDTFYFHLVTKAQEKAFLRDMATYSAFQKVLVSRCSSVEVGTDQEVDAEEANAAYAPYLTPANASVTMASSISLLNKYCAKLPSDTFTRLTAMWAMDERQEEDLVLYSCRIMLPINSPLKGTIKGPWQPKVSLAKMAAALECCRRLHEVGELDDHLQPVGKESMRLDDHLCPPPPDDQVPEGMPRPGTTKRRQYYYKKVANCLTGEQPKEELPLFVYKLGMVLTCPIPDEQNTRGRKIYRPEKSSRSFGIVTTKPIPQVSGFPVFTRSGEVMVQVEEVGTRENFTQDQLAALQYFHKFSFTHVLRLEKYPIKFDPTNAKTAFYIVPLNKSEDTDSIDWEFVRKIQAEGDPRPVPPLEEARQKFHFQHSLYEDAVVMPWYRNQDQPQYFYVAEICTHLNPQSDFPDAGFETFEKYYLTKYGLQICNLSQPLLDVDHTSGRLNLLTPRHVNRKGVALPTTSEETKRAKRENLQQKQILVPELCTIHPFPASLWRKAVCLPTILYRINALLLADQLRICVAQEVGLGLQTLDPGFSWPPLDFGWSLADVLKKSQSNQETPEVDPKTKDTNTTSQKTSKKTEPVESVESPSPKKKPARSGSDMEIGTWSNDMAVDPPSPPFTEDDLNGSDEFEIDTFDPNVALPDNLTLLDGCTGGDDEVEGELGADWGTGLTERRTKGSSSKSSAGGGEIFRVGSPSNFEIDGWDMFGGSGGTGYGGNYGGYGSYDAYGGYGDFEGLADDLEGCESDVSSDMDDDDKSQADKLWEEEATKRRANTAIDDASSDEEVDLWWPQEEKEVCLAKEEEFQQLLEEKQQDLLLGPTYLSESTPLVVEKAHRRLAVEQNATASIEKESVTVGKATIQGCEMLSSKCCDNAQQSTSPKTAIVNRTETLSLTEFDKGAEVPPWRNSPDELSFSFDYQPDLLHHPGPPPSVILQALTMSNANDGVNLERLETIGDSFLKYAITTFLYCTYPLRHEGKLSYLRSKQVSNLNLYRLGKRKGLGECMVATKFEPHDNWLPPGYFVPRELEEALIDSGVPAGHWNMADLPGLHDLASDEIRRLVQERSEQIKRSKSEQVTSDLMATQNPHDLPIFIPYNLLTQHSIPDKSIADCVEALIGAYLTTCGPRGALLFMSWLGIKVLPCKYQEQEDSAISAPQITYGHLEPPQSPLHQCPISATDLQLDLLLSGYMVFEEKIGYTFRDRSYLLQAFTHASYYRNRLTDCYQRLEFLGDAVLDYLITRHLYEDKRQHSPGALTDLRSALVNNTIFASLAVKYDFHKYFRHFSPGLDRVVRDFVKMQEENGHKINEEYYFMEEDECEAAEDIEVPKALGDVFESVAGAIFLDSGGSLDAVWSVYYTMMCREIEQFSGVVPKSPIRELLEMEPETAKFGKPERLVDGKVRVSVEIFGKGSFSGVGRNYRIAKSTAAKRALRHLKKLQMMANQGM</sequence>
<evidence type="ECO:0000256" key="16">
    <source>
        <dbReference type="ARBA" id="ARBA00022842"/>
    </source>
</evidence>
<dbReference type="Proteomes" id="UP000324222">
    <property type="component" value="Unassembled WGS sequence"/>
</dbReference>
<dbReference type="Pfam" id="PF00636">
    <property type="entry name" value="Ribonuclease_3"/>
    <property type="match status" value="2"/>
</dbReference>
<evidence type="ECO:0000313" key="29">
    <source>
        <dbReference type="Proteomes" id="UP000324222"/>
    </source>
</evidence>
<dbReference type="GO" id="GO:0016441">
    <property type="term" value="P:post-transcriptional gene silencing"/>
    <property type="evidence" value="ECO:0007669"/>
    <property type="project" value="UniProtKB-ARBA"/>
</dbReference>
<dbReference type="OrthoDB" id="2392202at2759"/>
<evidence type="ECO:0000256" key="1">
    <source>
        <dbReference type="ARBA" id="ARBA00000109"/>
    </source>
</evidence>
<dbReference type="CDD" id="cd00593">
    <property type="entry name" value="RIBOc"/>
    <property type="match status" value="2"/>
</dbReference>
<evidence type="ECO:0000256" key="4">
    <source>
        <dbReference type="ARBA" id="ARBA00004496"/>
    </source>
</evidence>
<dbReference type="FunFam" id="1.10.1520.10:FF:000005">
    <property type="entry name" value="Putative endoribonuclease dicer"/>
    <property type="match status" value="1"/>
</dbReference>
<dbReference type="InterPro" id="IPR048512">
    <property type="entry name" value="Dicer_platform"/>
</dbReference>
<evidence type="ECO:0000256" key="15">
    <source>
        <dbReference type="ARBA" id="ARBA00022840"/>
    </source>
</evidence>
<feature type="compositionally biased region" description="Polar residues" evidence="22">
    <location>
        <begin position="697"/>
        <end position="707"/>
    </location>
</feature>
<dbReference type="InterPro" id="IPR001650">
    <property type="entry name" value="Helicase_C-like"/>
</dbReference>
<keyword evidence="10" id="KW-0677">Repeat</keyword>
<keyword evidence="16" id="KW-0460">Magnesium</keyword>
<keyword evidence="17 21" id="KW-0694">RNA-binding</keyword>
<evidence type="ECO:0000313" key="28">
    <source>
        <dbReference type="EMBL" id="MPC08130.1"/>
    </source>
</evidence>
<dbReference type="InterPro" id="IPR044441">
    <property type="entry name" value="DICER_DSRM"/>
</dbReference>
<dbReference type="PANTHER" id="PTHR14950:SF37">
    <property type="entry name" value="ENDORIBONUCLEASE DICER"/>
    <property type="match status" value="1"/>
</dbReference>
<evidence type="ECO:0000256" key="14">
    <source>
        <dbReference type="ARBA" id="ARBA00022806"/>
    </source>
</evidence>
<dbReference type="Pfam" id="PF00271">
    <property type="entry name" value="Helicase_C"/>
    <property type="match status" value="1"/>
</dbReference>
<keyword evidence="9" id="KW-0479">Metal-binding</keyword>
<dbReference type="SMART" id="SM00535">
    <property type="entry name" value="RIBOc"/>
    <property type="match status" value="2"/>
</dbReference>
<dbReference type="Gene3D" id="1.10.1520.10">
    <property type="entry name" value="Ribonuclease III domain"/>
    <property type="match status" value="2"/>
</dbReference>
<dbReference type="Gene3D" id="3.30.160.20">
    <property type="match status" value="1"/>
</dbReference>
<dbReference type="GO" id="GO:0046872">
    <property type="term" value="F:metal ion binding"/>
    <property type="evidence" value="ECO:0007669"/>
    <property type="project" value="UniProtKB-KW"/>
</dbReference>
<evidence type="ECO:0000256" key="17">
    <source>
        <dbReference type="ARBA" id="ARBA00022884"/>
    </source>
</evidence>
<evidence type="ECO:0000256" key="12">
    <source>
        <dbReference type="ARBA" id="ARBA00022759"/>
    </source>
</evidence>
<comment type="cofactor">
    <cofactor evidence="2">
        <name>Mn(2+)</name>
        <dbReference type="ChEBI" id="CHEBI:29035"/>
    </cofactor>
</comment>
<dbReference type="FunFam" id="3.30.160.20:FF:000015">
    <property type="entry name" value="endoribonuclease Dicer"/>
    <property type="match status" value="1"/>
</dbReference>
<dbReference type="GO" id="GO:0003723">
    <property type="term" value="F:RNA binding"/>
    <property type="evidence" value="ECO:0007669"/>
    <property type="project" value="UniProtKB-UniRule"/>
</dbReference>
<feature type="compositionally biased region" description="Basic and acidic residues" evidence="22">
    <location>
        <begin position="427"/>
        <end position="448"/>
    </location>
</feature>
<dbReference type="InterPro" id="IPR036389">
    <property type="entry name" value="RNase_III_sf"/>
</dbReference>
<reference evidence="28 29" key="1">
    <citation type="submission" date="2019-05" db="EMBL/GenBank/DDBJ databases">
        <title>Another draft genome of Portunus trituberculatus and its Hox gene families provides insights of decapod evolution.</title>
        <authorList>
            <person name="Jeong J.-H."/>
            <person name="Song I."/>
            <person name="Kim S."/>
            <person name="Choi T."/>
            <person name="Kim D."/>
            <person name="Ryu S."/>
            <person name="Kim W."/>
        </authorList>
    </citation>
    <scope>NUCLEOTIDE SEQUENCE [LARGE SCALE GENOMIC DNA]</scope>
    <source>
        <tissue evidence="28">Muscle</tissue>
    </source>
</reference>